<gene>
    <name evidence="9" type="ORF">GCM10007962_18500</name>
</gene>
<protein>
    <recommendedName>
        <fullName evidence="8">Fatty acid hydroxylase domain-containing protein</fullName>
    </recommendedName>
</protein>
<keyword evidence="6 7" id="KW-0472">Membrane</keyword>
<dbReference type="PANTHER" id="PTHR21624">
    <property type="entry name" value="STEROL DESATURASE-RELATED PROTEIN"/>
    <property type="match status" value="1"/>
</dbReference>
<reference evidence="9" key="1">
    <citation type="journal article" date="2014" name="Int. J. Syst. Evol. Microbiol.">
        <title>Complete genome sequence of Corynebacterium casei LMG S-19264T (=DSM 44701T), isolated from a smear-ripened cheese.</title>
        <authorList>
            <consortium name="US DOE Joint Genome Institute (JGI-PGF)"/>
            <person name="Walter F."/>
            <person name="Albersmeier A."/>
            <person name="Kalinowski J."/>
            <person name="Ruckert C."/>
        </authorList>
    </citation>
    <scope>NUCLEOTIDE SEQUENCE</scope>
    <source>
        <strain evidence="9">JCM 12862</strain>
    </source>
</reference>
<evidence type="ECO:0000256" key="7">
    <source>
        <dbReference type="SAM" id="Phobius"/>
    </source>
</evidence>
<feature type="transmembrane region" description="Helical" evidence="7">
    <location>
        <begin position="50"/>
        <end position="72"/>
    </location>
</feature>
<dbReference type="GO" id="GO:0012505">
    <property type="term" value="C:endomembrane system"/>
    <property type="evidence" value="ECO:0007669"/>
    <property type="project" value="UniProtKB-SubCell"/>
</dbReference>
<evidence type="ECO:0000259" key="8">
    <source>
        <dbReference type="Pfam" id="PF04116"/>
    </source>
</evidence>
<dbReference type="Proteomes" id="UP000612329">
    <property type="component" value="Unassembled WGS sequence"/>
</dbReference>
<feature type="transmembrane region" description="Helical" evidence="7">
    <location>
        <begin position="150"/>
        <end position="176"/>
    </location>
</feature>
<keyword evidence="3 7" id="KW-1133">Transmembrane helix</keyword>
<evidence type="ECO:0000256" key="5">
    <source>
        <dbReference type="ARBA" id="ARBA00023098"/>
    </source>
</evidence>
<evidence type="ECO:0000256" key="3">
    <source>
        <dbReference type="ARBA" id="ARBA00022989"/>
    </source>
</evidence>
<proteinExistence type="predicted"/>
<evidence type="ECO:0000256" key="1">
    <source>
        <dbReference type="ARBA" id="ARBA00004127"/>
    </source>
</evidence>
<dbReference type="GO" id="GO:0050479">
    <property type="term" value="F:glyceryl-ether monooxygenase activity"/>
    <property type="evidence" value="ECO:0007669"/>
    <property type="project" value="TreeGrafter"/>
</dbReference>
<dbReference type="InterPro" id="IPR006694">
    <property type="entry name" value="Fatty_acid_hydroxylase"/>
</dbReference>
<feature type="transmembrane region" description="Helical" evidence="7">
    <location>
        <begin position="79"/>
        <end position="105"/>
    </location>
</feature>
<name>A0A8J3FGD1_9FLAO</name>
<keyword evidence="4" id="KW-0560">Oxidoreductase</keyword>
<comment type="subcellular location">
    <subcellularLocation>
        <location evidence="1">Endomembrane system</location>
        <topology evidence="1">Multi-pass membrane protein</topology>
    </subcellularLocation>
</comment>
<evidence type="ECO:0000313" key="10">
    <source>
        <dbReference type="Proteomes" id="UP000612329"/>
    </source>
</evidence>
<dbReference type="AlphaFoldDB" id="A0A8J3FGD1"/>
<dbReference type="Pfam" id="PF04116">
    <property type="entry name" value="FA_hydroxylase"/>
    <property type="match status" value="1"/>
</dbReference>
<dbReference type="GO" id="GO:0005506">
    <property type="term" value="F:iron ion binding"/>
    <property type="evidence" value="ECO:0007669"/>
    <property type="project" value="InterPro"/>
</dbReference>
<evidence type="ECO:0000256" key="2">
    <source>
        <dbReference type="ARBA" id="ARBA00022692"/>
    </source>
</evidence>
<dbReference type="GO" id="GO:0016020">
    <property type="term" value="C:membrane"/>
    <property type="evidence" value="ECO:0007669"/>
    <property type="project" value="GOC"/>
</dbReference>
<dbReference type="EMBL" id="BMNR01000004">
    <property type="protein sequence ID" value="GGK24565.1"/>
    <property type="molecule type" value="Genomic_DNA"/>
</dbReference>
<dbReference type="PANTHER" id="PTHR21624:SF1">
    <property type="entry name" value="ALKYLGLYCEROL MONOOXYGENASE"/>
    <property type="match status" value="1"/>
</dbReference>
<keyword evidence="10" id="KW-1185">Reference proteome</keyword>
<organism evidence="9 10">
    <name type="scientific">Yeosuana aromativorans</name>
    <dbReference type="NCBI Taxonomy" id="288019"/>
    <lineage>
        <taxon>Bacteria</taxon>
        <taxon>Pseudomonadati</taxon>
        <taxon>Bacteroidota</taxon>
        <taxon>Flavobacteriia</taxon>
        <taxon>Flavobacteriales</taxon>
        <taxon>Flavobacteriaceae</taxon>
        <taxon>Yeosuana</taxon>
    </lineage>
</organism>
<dbReference type="RefSeq" id="WP_188652334.1">
    <property type="nucleotide sequence ID" value="NZ_BMNR01000004.1"/>
</dbReference>
<evidence type="ECO:0000256" key="6">
    <source>
        <dbReference type="ARBA" id="ARBA00023136"/>
    </source>
</evidence>
<sequence length="268" mass="31530">MEIVDKITSINTNYLAYALIALFYTVEQILSSKLLSNEKKVKHLLHNIPFEIVTFIVNLFWAAVVVASIEWLNTNHIGFFYYITIPVWLKLILGVALLDLTTYWFHRMSHNVPILWRFHRVHHSDTNMDSTTYFRAHPIEVLFWFGTSNIVASAIFGLDLLTLGLYVLVVTPFLVIEHIDVNLPDWLDKTLGWIFTTPNLHKVHHEQDEHFTNSNYADIFILWDRLFGTFKHKPVEQITFGLKEFDHPKKQAFWYLLKSPFININKDQ</sequence>
<reference evidence="9" key="2">
    <citation type="submission" date="2020-09" db="EMBL/GenBank/DDBJ databases">
        <authorList>
            <person name="Sun Q."/>
            <person name="Ohkuma M."/>
        </authorList>
    </citation>
    <scope>NUCLEOTIDE SEQUENCE</scope>
    <source>
        <strain evidence="9">JCM 12862</strain>
    </source>
</reference>
<comment type="caution">
    <text evidence="9">The sequence shown here is derived from an EMBL/GenBank/DDBJ whole genome shotgun (WGS) entry which is preliminary data.</text>
</comment>
<accession>A0A8J3FGD1</accession>
<evidence type="ECO:0000313" key="9">
    <source>
        <dbReference type="EMBL" id="GGK24565.1"/>
    </source>
</evidence>
<keyword evidence="5" id="KW-0443">Lipid metabolism</keyword>
<dbReference type="GO" id="GO:0008610">
    <property type="term" value="P:lipid biosynthetic process"/>
    <property type="evidence" value="ECO:0007669"/>
    <property type="project" value="InterPro"/>
</dbReference>
<feature type="transmembrane region" description="Helical" evidence="7">
    <location>
        <begin position="12"/>
        <end position="30"/>
    </location>
</feature>
<dbReference type="InterPro" id="IPR051689">
    <property type="entry name" value="Sterol_desaturase/TMEM195"/>
</dbReference>
<evidence type="ECO:0000256" key="4">
    <source>
        <dbReference type="ARBA" id="ARBA00023002"/>
    </source>
</evidence>
<dbReference type="GO" id="GO:0006643">
    <property type="term" value="P:membrane lipid metabolic process"/>
    <property type="evidence" value="ECO:0007669"/>
    <property type="project" value="TreeGrafter"/>
</dbReference>
<feature type="domain" description="Fatty acid hydroxylase" evidence="8">
    <location>
        <begin position="92"/>
        <end position="229"/>
    </location>
</feature>
<keyword evidence="2 7" id="KW-0812">Transmembrane</keyword>